<dbReference type="Pfam" id="PF20446">
    <property type="entry name" value="ABC_N"/>
    <property type="match status" value="1"/>
</dbReference>
<dbReference type="PANTHER" id="PTHR38149:SF1">
    <property type="entry name" value="ATPASE"/>
    <property type="match status" value="1"/>
</dbReference>
<dbReference type="InterPro" id="IPR046834">
    <property type="entry name" value="ABC_ATPase_C"/>
</dbReference>
<dbReference type="RefSeq" id="XP_002178004.1">
    <property type="nucleotide sequence ID" value="XM_002177968.1"/>
</dbReference>
<evidence type="ECO:0000313" key="4">
    <source>
        <dbReference type="EMBL" id="EEC50818.1"/>
    </source>
</evidence>
<dbReference type="EMBL" id="CM000606">
    <property type="protein sequence ID" value="EEC50818.1"/>
    <property type="molecule type" value="Genomic_DNA"/>
</dbReference>
<name>B7FSL8_PHATC</name>
<dbReference type="OrthoDB" id="38274at2759"/>
<reference evidence="4 5" key="1">
    <citation type="journal article" date="2008" name="Nature">
        <title>The Phaeodactylum genome reveals the evolutionary history of diatom genomes.</title>
        <authorList>
            <person name="Bowler C."/>
            <person name="Allen A.E."/>
            <person name="Badger J.H."/>
            <person name="Grimwood J."/>
            <person name="Jabbari K."/>
            <person name="Kuo A."/>
            <person name="Maheswari U."/>
            <person name="Martens C."/>
            <person name="Maumus F."/>
            <person name="Otillar R.P."/>
            <person name="Rayko E."/>
            <person name="Salamov A."/>
            <person name="Vandepoele K."/>
            <person name="Beszteri B."/>
            <person name="Gruber A."/>
            <person name="Heijde M."/>
            <person name="Katinka M."/>
            <person name="Mock T."/>
            <person name="Valentin K."/>
            <person name="Verret F."/>
            <person name="Berges J.A."/>
            <person name="Brownlee C."/>
            <person name="Cadoret J.P."/>
            <person name="Chiovitti A."/>
            <person name="Choi C.J."/>
            <person name="Coesel S."/>
            <person name="De Martino A."/>
            <person name="Detter J.C."/>
            <person name="Durkin C."/>
            <person name="Falciatore A."/>
            <person name="Fournet J."/>
            <person name="Haruta M."/>
            <person name="Huysman M.J."/>
            <person name="Jenkins B.D."/>
            <person name="Jiroutova K."/>
            <person name="Jorgensen R.E."/>
            <person name="Joubert Y."/>
            <person name="Kaplan A."/>
            <person name="Kroger N."/>
            <person name="Kroth P.G."/>
            <person name="La Roche J."/>
            <person name="Lindquist E."/>
            <person name="Lommer M."/>
            <person name="Martin-Jezequel V."/>
            <person name="Lopez P.J."/>
            <person name="Lucas S."/>
            <person name="Mangogna M."/>
            <person name="McGinnis K."/>
            <person name="Medlin L.K."/>
            <person name="Montsant A."/>
            <person name="Oudot-Le Secq M.P."/>
            <person name="Napoli C."/>
            <person name="Obornik M."/>
            <person name="Parker M.S."/>
            <person name="Petit J.L."/>
            <person name="Porcel B.M."/>
            <person name="Poulsen N."/>
            <person name="Robison M."/>
            <person name="Rychlewski L."/>
            <person name="Rynearson T.A."/>
            <person name="Schmutz J."/>
            <person name="Shapiro H."/>
            <person name="Siaut M."/>
            <person name="Stanley M."/>
            <person name="Sussman M.R."/>
            <person name="Taylor A.R."/>
            <person name="Vardi A."/>
            <person name="von Dassow P."/>
            <person name="Vyverman W."/>
            <person name="Willis A."/>
            <person name="Wyrwicz L.S."/>
            <person name="Rokhsar D.S."/>
            <person name="Weissenbach J."/>
            <person name="Armbrust E.V."/>
            <person name="Green B.R."/>
            <person name="Van de Peer Y."/>
            <person name="Grigoriev I.V."/>
        </authorList>
    </citation>
    <scope>NUCLEOTIDE SEQUENCE [LARGE SCALE GENOMIC DNA]</scope>
    <source>
        <strain evidence="4 5">CCAP 1055/1</strain>
    </source>
</reference>
<reference evidence="5" key="2">
    <citation type="submission" date="2008-08" db="EMBL/GenBank/DDBJ databases">
        <authorList>
            <consortium name="Diatom Consortium"/>
            <person name="Grigoriev I."/>
            <person name="Grimwood J."/>
            <person name="Kuo A."/>
            <person name="Otillar R.P."/>
            <person name="Salamov A."/>
            <person name="Detter J.C."/>
            <person name="Lindquist E."/>
            <person name="Shapiro H."/>
            <person name="Lucas S."/>
            <person name="Glavina del Rio T."/>
            <person name="Pitluck S."/>
            <person name="Rokhsar D."/>
            <person name="Bowler C."/>
        </authorList>
    </citation>
    <scope>GENOME REANNOTATION</scope>
    <source>
        <strain evidence="5">CCAP 1055/1</strain>
    </source>
</reference>
<dbReference type="PaxDb" id="2850-Phatr43550"/>
<feature type="region of interest" description="Disordered" evidence="1">
    <location>
        <begin position="47"/>
        <end position="109"/>
    </location>
</feature>
<organism evidence="4 5">
    <name type="scientific">Phaeodactylum tricornutum (strain CCAP 1055/1)</name>
    <dbReference type="NCBI Taxonomy" id="556484"/>
    <lineage>
        <taxon>Eukaryota</taxon>
        <taxon>Sar</taxon>
        <taxon>Stramenopiles</taxon>
        <taxon>Ochrophyta</taxon>
        <taxon>Bacillariophyta</taxon>
        <taxon>Bacillariophyceae</taxon>
        <taxon>Bacillariophycidae</taxon>
        <taxon>Naviculales</taxon>
        <taxon>Phaeodactylaceae</taxon>
        <taxon>Phaeodactylum</taxon>
    </lineage>
</organism>
<dbReference type="PANTHER" id="PTHR38149">
    <property type="entry name" value="ATPASE"/>
    <property type="match status" value="1"/>
</dbReference>
<feature type="domain" description="ATPase of the ABC class C-terminal" evidence="2">
    <location>
        <begin position="397"/>
        <end position="549"/>
    </location>
</feature>
<keyword evidence="5" id="KW-1185">Reference proteome</keyword>
<dbReference type="Proteomes" id="UP000000759">
    <property type="component" value="Chromosome 2"/>
</dbReference>
<accession>B7FSL8</accession>
<feature type="domain" description="ATPase of the ABC class C-terminal" evidence="2">
    <location>
        <begin position="296"/>
        <end position="388"/>
    </location>
</feature>
<evidence type="ECO:0000313" key="5">
    <source>
        <dbReference type="Proteomes" id="UP000000759"/>
    </source>
</evidence>
<evidence type="ECO:0000256" key="1">
    <source>
        <dbReference type="SAM" id="MobiDB-lite"/>
    </source>
</evidence>
<dbReference type="KEGG" id="pti:PHATRDRAFT_43550"/>
<protein>
    <submittedName>
        <fullName evidence="4">Uncharacterized protein</fullName>
    </submittedName>
</protein>
<dbReference type="InterPro" id="IPR046833">
    <property type="entry name" value="ABC_N"/>
</dbReference>
<dbReference type="InterPro" id="IPR019195">
    <property type="entry name" value="ABC_ATPase_put"/>
</dbReference>
<dbReference type="GeneID" id="7197581"/>
<dbReference type="eggNOG" id="ENOG502QT9W">
    <property type="taxonomic scope" value="Eukaryota"/>
</dbReference>
<feature type="domain" description="ATPase of the ABC class N-terminal" evidence="3">
    <location>
        <begin position="113"/>
        <end position="289"/>
    </location>
</feature>
<proteinExistence type="predicted"/>
<dbReference type="Pfam" id="PF09818">
    <property type="entry name" value="ABC_ATPase"/>
    <property type="match status" value="2"/>
</dbReference>
<dbReference type="AlphaFoldDB" id="B7FSL8"/>
<gene>
    <name evidence="4" type="ORF">PHATRDRAFT_43550</name>
</gene>
<dbReference type="InParanoid" id="B7FSL8"/>
<evidence type="ECO:0000259" key="3">
    <source>
        <dbReference type="Pfam" id="PF20446"/>
    </source>
</evidence>
<sequence>MRKPALLLLHSPASLNWFSGTFVSARGVRPERVAPRYPIWTKSLHRHGMSSYSGGDRGGRGRGGGGRGAYYKNKYGGGGRNSGDARDRGPLGGNGNLGDNHRARTSTNGGTFQDLKQLLQHIDGRQYPAYHDLETAPNTGWVHPEGFVLQVGRAQADPFAPPTRCRVTLPPSVSRISNSFYTNATRRMATGDFLLRRLYGNCKRVGADHSLRSSSGGKGGWSGPKGGDVQVLEPTQNVIEQSAVQVDEQGNILCQITINLPAKGRSIMGHAAHEIMDAVLPQLISDSLMFTSMNLDSIRTHIESVEDQAWLQQQLDTAGLVSFVRNGAILPRVSGVEDRPMAGSVVAFKSPPSLQKEFTLPISGVVVQGMGIRKGVTLICGGGFHGKSPSYKPYKADQAVKIRAEDGRAVQAVDISPFINNLPFGKGTSCFTTSDASGSTSQATNIVESIELGADTLLVDEDTCATNFMVRDNKMMELVASDKEPITPFVRVIRSLYESQGVSSVLVIGGLGDYFDVADHVLLMDSYGCQDVTAHAKEIVARSGSDSAKLQNPGKGGYIVRRR</sequence>
<evidence type="ECO:0000259" key="2">
    <source>
        <dbReference type="Pfam" id="PF09818"/>
    </source>
</evidence>